<feature type="compositionally biased region" description="Gly residues" evidence="8">
    <location>
        <begin position="284"/>
        <end position="333"/>
    </location>
</feature>
<organism evidence="10 11">
    <name type="scientific">Aspergillus fumigatiaffinis</name>
    <dbReference type="NCBI Taxonomy" id="340414"/>
    <lineage>
        <taxon>Eukaryota</taxon>
        <taxon>Fungi</taxon>
        <taxon>Dikarya</taxon>
        <taxon>Ascomycota</taxon>
        <taxon>Pezizomycotina</taxon>
        <taxon>Eurotiomycetes</taxon>
        <taxon>Eurotiomycetidae</taxon>
        <taxon>Eurotiales</taxon>
        <taxon>Aspergillaceae</taxon>
        <taxon>Aspergillus</taxon>
        <taxon>Aspergillus subgen. Fumigati</taxon>
    </lineage>
</organism>
<dbReference type="Gene3D" id="2.30.33.40">
    <property type="entry name" value="GroES chaperonin"/>
    <property type="match status" value="1"/>
</dbReference>
<keyword evidence="4" id="KW-0507">mRNA processing</keyword>
<evidence type="ECO:0000313" key="11">
    <source>
        <dbReference type="Proteomes" id="UP000653565"/>
    </source>
</evidence>
<dbReference type="GO" id="GO:0051082">
    <property type="term" value="F:unfolded protein binding"/>
    <property type="evidence" value="ECO:0007669"/>
    <property type="project" value="TreeGrafter"/>
</dbReference>
<dbReference type="HAMAP" id="MF_00580">
    <property type="entry name" value="CH10"/>
    <property type="match status" value="1"/>
</dbReference>
<dbReference type="PRINTS" id="PR00297">
    <property type="entry name" value="CHAPERONIN10"/>
</dbReference>
<evidence type="ECO:0000256" key="1">
    <source>
        <dbReference type="ARBA" id="ARBA00004123"/>
    </source>
</evidence>
<feature type="domain" description="Pre-mRNA polyadenylation factor Fip1" evidence="9">
    <location>
        <begin position="156"/>
        <end position="198"/>
    </location>
</feature>
<dbReference type="SMART" id="SM00883">
    <property type="entry name" value="Cpn10"/>
    <property type="match status" value="1"/>
</dbReference>
<comment type="similarity">
    <text evidence="2">Belongs to the GroES chaperonin family.</text>
</comment>
<comment type="similarity">
    <text evidence="3">Belongs to the FIP1 family.</text>
</comment>
<reference evidence="10" key="1">
    <citation type="journal article" date="2020" name="bioRxiv">
        <title>Genomic and phenotypic heterogeneity of clinical isolates of the human pathogens Aspergillus fumigatus, Aspergillus lentulus and Aspergillus fumigatiaffinis.</title>
        <authorList>
            <person name="dos Santos R.A.C."/>
            <person name="Steenwyk J.L."/>
            <person name="Rivero-Menendez O."/>
            <person name="Mead M.E."/>
            <person name="Silva L.P."/>
            <person name="Bastos R.W."/>
            <person name="Alastruey-Izquierdo A."/>
            <person name="Goldman G.H."/>
            <person name="Rokas A."/>
        </authorList>
    </citation>
    <scope>NUCLEOTIDE SEQUENCE</scope>
    <source>
        <strain evidence="10">CNM-CM6805</strain>
    </source>
</reference>
<dbReference type="GO" id="GO:0005524">
    <property type="term" value="F:ATP binding"/>
    <property type="evidence" value="ECO:0007669"/>
    <property type="project" value="InterPro"/>
</dbReference>
<dbReference type="EMBL" id="JAAAPX010000184">
    <property type="protein sequence ID" value="KAF4227377.1"/>
    <property type="molecule type" value="Genomic_DNA"/>
</dbReference>
<feature type="region of interest" description="Disordered" evidence="8">
    <location>
        <begin position="283"/>
        <end position="338"/>
    </location>
</feature>
<dbReference type="GO" id="GO:0006397">
    <property type="term" value="P:mRNA processing"/>
    <property type="evidence" value="ECO:0007669"/>
    <property type="project" value="UniProtKB-KW"/>
</dbReference>
<gene>
    <name evidence="10" type="ORF">CNMCM6805_003086</name>
</gene>
<comment type="function">
    <text evidence="7">Eukaryotic CPN10 homolog which is essential for mitochondrial protein biogenesis, together with CPN60. Binds to CPN60 in the presence of Mg-ATP and suppresses the ATPase activity of the latter.</text>
</comment>
<evidence type="ECO:0000256" key="5">
    <source>
        <dbReference type="ARBA" id="ARBA00023186"/>
    </source>
</evidence>
<dbReference type="InterPro" id="IPR011032">
    <property type="entry name" value="GroES-like_sf"/>
</dbReference>
<keyword evidence="6" id="KW-0539">Nucleus</keyword>
<dbReference type="FunFam" id="2.30.33.40:FF:000002">
    <property type="entry name" value="10 kDa chaperonin, mitochondrial"/>
    <property type="match status" value="1"/>
</dbReference>
<evidence type="ECO:0000259" key="9">
    <source>
        <dbReference type="Pfam" id="PF05182"/>
    </source>
</evidence>
<reference evidence="10" key="2">
    <citation type="submission" date="2020-04" db="EMBL/GenBank/DDBJ databases">
        <authorList>
            <person name="Santos R.A.C."/>
            <person name="Steenwyk J.L."/>
            <person name="Rivero-Menendez O."/>
            <person name="Mead M.E."/>
            <person name="Silva L.P."/>
            <person name="Bastos R.W."/>
            <person name="Alastruey-Izquierdo A."/>
            <person name="Goldman G.H."/>
            <person name="Rokas A."/>
        </authorList>
    </citation>
    <scope>NUCLEOTIDE SEQUENCE</scope>
    <source>
        <strain evidence="10">CNM-CM6805</strain>
    </source>
</reference>
<protein>
    <recommendedName>
        <fullName evidence="9">Pre-mRNA polyadenylation factor Fip1 domain-containing protein</fullName>
    </recommendedName>
</protein>
<feature type="compositionally biased region" description="Acidic residues" evidence="8">
    <location>
        <begin position="38"/>
        <end position="57"/>
    </location>
</feature>
<accession>A0A8H4M380</accession>
<feature type="compositionally biased region" description="Low complexity" evidence="8">
    <location>
        <begin position="13"/>
        <end position="32"/>
    </location>
</feature>
<proteinExistence type="inferred from homology"/>
<feature type="compositionally biased region" description="Polar residues" evidence="8">
    <location>
        <begin position="86"/>
        <end position="101"/>
    </location>
</feature>
<dbReference type="Proteomes" id="UP000653565">
    <property type="component" value="Unassembled WGS sequence"/>
</dbReference>
<keyword evidence="5" id="KW-0143">Chaperone</keyword>
<feature type="compositionally biased region" description="Acidic residues" evidence="8">
    <location>
        <begin position="1"/>
        <end position="12"/>
    </location>
</feature>
<dbReference type="GO" id="GO:0046872">
    <property type="term" value="F:metal ion binding"/>
    <property type="evidence" value="ECO:0007669"/>
    <property type="project" value="TreeGrafter"/>
</dbReference>
<dbReference type="InterPro" id="IPR018369">
    <property type="entry name" value="Chaprnonin_Cpn10_CS"/>
</dbReference>
<dbReference type="GO" id="GO:0044183">
    <property type="term" value="F:protein folding chaperone"/>
    <property type="evidence" value="ECO:0007669"/>
    <property type="project" value="InterPro"/>
</dbReference>
<dbReference type="PANTHER" id="PTHR10772">
    <property type="entry name" value="10 KDA HEAT SHOCK PROTEIN"/>
    <property type="match status" value="1"/>
</dbReference>
<dbReference type="SUPFAM" id="SSF50129">
    <property type="entry name" value="GroES-like"/>
    <property type="match status" value="1"/>
</dbReference>
<dbReference type="GO" id="GO:0005634">
    <property type="term" value="C:nucleus"/>
    <property type="evidence" value="ECO:0007669"/>
    <property type="project" value="UniProtKB-SubCell"/>
</dbReference>
<evidence type="ECO:0000256" key="4">
    <source>
        <dbReference type="ARBA" id="ARBA00022664"/>
    </source>
</evidence>
<dbReference type="PROSITE" id="PS00681">
    <property type="entry name" value="CHAPERONINS_CPN10"/>
    <property type="match status" value="1"/>
</dbReference>
<dbReference type="InterPro" id="IPR037124">
    <property type="entry name" value="Chaperonin_GroES_sf"/>
</dbReference>
<dbReference type="CDD" id="cd00320">
    <property type="entry name" value="cpn10"/>
    <property type="match status" value="1"/>
</dbReference>
<dbReference type="InterPro" id="IPR020818">
    <property type="entry name" value="Chaperonin_GroES"/>
</dbReference>
<keyword evidence="11" id="KW-1185">Reference proteome</keyword>
<dbReference type="OrthoDB" id="184876at2759"/>
<dbReference type="AlphaFoldDB" id="A0A8H4M380"/>
<evidence type="ECO:0000256" key="8">
    <source>
        <dbReference type="SAM" id="MobiDB-lite"/>
    </source>
</evidence>
<evidence type="ECO:0000313" key="10">
    <source>
        <dbReference type="EMBL" id="KAF4227377.1"/>
    </source>
</evidence>
<dbReference type="Pfam" id="PF05182">
    <property type="entry name" value="Fip1"/>
    <property type="match status" value="1"/>
</dbReference>
<comment type="subcellular location">
    <subcellularLocation>
        <location evidence="1">Nucleus</location>
    </subcellularLocation>
</comment>
<feature type="region of interest" description="Disordered" evidence="8">
    <location>
        <begin position="1"/>
        <end position="170"/>
    </location>
</feature>
<comment type="caution">
    <text evidence="10">The sequence shown here is derived from an EMBL/GenBank/DDBJ whole genome shotgun (WGS) entry which is preliminary data.</text>
</comment>
<dbReference type="Pfam" id="PF00166">
    <property type="entry name" value="Cpn10"/>
    <property type="match status" value="1"/>
</dbReference>
<evidence type="ECO:0000256" key="6">
    <source>
        <dbReference type="ARBA" id="ARBA00023242"/>
    </source>
</evidence>
<evidence type="ECO:0000256" key="2">
    <source>
        <dbReference type="ARBA" id="ARBA00006975"/>
    </source>
</evidence>
<name>A0A8H4M380_9EURO</name>
<dbReference type="PANTHER" id="PTHR10772:SF0">
    <property type="entry name" value="10 KDA HEAT SHOCK PROTEIN, MITOCHONDRIAL"/>
    <property type="match status" value="1"/>
</dbReference>
<evidence type="ECO:0000256" key="3">
    <source>
        <dbReference type="ARBA" id="ARBA00007459"/>
    </source>
</evidence>
<dbReference type="GO" id="GO:0005759">
    <property type="term" value="C:mitochondrial matrix"/>
    <property type="evidence" value="ECO:0007669"/>
    <property type="project" value="TreeGrafter"/>
</dbReference>
<sequence length="570" mass="61868">MMMEDDDDDFYDPADAVPVNQAQNAPQNQSNEKSQESNEGEEQEEEEIEVEEDEDDFNIITEAPPDAPPPEVPHPRHANLRAEPQRPSSADISTKSVTPTVTPKLEAATPAPASARPTAPQKPGSAYPPVHASTIDVNANPVHPSTGKPILSTDMDSDFPTEDDKPWRRPGSDISDYFNYGFDEFTWASYVLKQQELRKEVQDQKKQLDDMQNFLTMGLPPMPGAPGPAAPPVSAPPAMPGMPGMPDMSPDMMQGMLASMMSQGMDPSSMDPMSFMQHAQAMMGGQGGAGAGQQQGQPGFGGQSQGSGFGGQGGGQPHMGFGGYDQRGGFGGRGRGRRCSTRNNGSDLAVFTCIHQKFGEKELSQATELQTSIETSIVNSTLQIQTRSISPLPQSRENNVDGSSPVLAFWKFLAARRVQIFFPQTSCPNIFFSFVLSTPRTCLHFFIPAQLNSVYESRTLLLTPSYKMSVLRNIKSLAPLLDRVLVQRIKPEPKTASGIFLPESSVKEQNEAKVLAVGPGAVDRNGQRIPMSVTAGDKVLIPQFGGSPVKVGEEEYHLFRDSEILAKINE</sequence>
<dbReference type="InterPro" id="IPR007854">
    <property type="entry name" value="Fip1_dom"/>
</dbReference>
<feature type="compositionally biased region" description="Low complexity" evidence="8">
    <location>
        <begin position="107"/>
        <end position="119"/>
    </location>
</feature>
<dbReference type="GO" id="GO:0051087">
    <property type="term" value="F:protein-folding chaperone binding"/>
    <property type="evidence" value="ECO:0007669"/>
    <property type="project" value="TreeGrafter"/>
</dbReference>
<evidence type="ECO:0000256" key="7">
    <source>
        <dbReference type="ARBA" id="ARBA00056825"/>
    </source>
</evidence>